<comment type="caution">
    <text evidence="8">The sequence shown here is derived from an EMBL/GenBank/DDBJ whole genome shotgun (WGS) entry which is preliminary data.</text>
</comment>
<evidence type="ECO:0000256" key="6">
    <source>
        <dbReference type="SAM" id="Phobius"/>
    </source>
</evidence>
<name>A0A4Q0NNU8_9FLAO</name>
<protein>
    <submittedName>
        <fullName evidence="8">Phospholipase D-like protein</fullName>
    </submittedName>
</protein>
<proteinExistence type="predicted"/>
<gene>
    <name evidence="8" type="ORF">DSM04_10954</name>
</gene>
<organism evidence="8 9">
    <name type="scientific">Leeuwenhoekiella aestuarii</name>
    <dbReference type="NCBI Taxonomy" id="2249426"/>
    <lineage>
        <taxon>Bacteria</taxon>
        <taxon>Pseudomonadati</taxon>
        <taxon>Bacteroidota</taxon>
        <taxon>Flavobacteriia</taxon>
        <taxon>Flavobacteriales</taxon>
        <taxon>Flavobacteriaceae</taxon>
        <taxon>Leeuwenhoekiella</taxon>
    </lineage>
</organism>
<keyword evidence="9" id="KW-1185">Reference proteome</keyword>
<evidence type="ECO:0000256" key="4">
    <source>
        <dbReference type="ARBA" id="ARBA00022989"/>
    </source>
</evidence>
<accession>A0A4Q0NNU8</accession>
<dbReference type="OrthoDB" id="1123412at2"/>
<dbReference type="Proteomes" id="UP000289821">
    <property type="component" value="Unassembled WGS sequence"/>
</dbReference>
<evidence type="ECO:0000256" key="3">
    <source>
        <dbReference type="ARBA" id="ARBA00022692"/>
    </source>
</evidence>
<feature type="domain" description="Cardiolipin synthase N-terminal" evidence="7">
    <location>
        <begin position="22"/>
        <end position="64"/>
    </location>
</feature>
<keyword evidence="5 6" id="KW-0472">Membrane</keyword>
<reference evidence="8 9" key="1">
    <citation type="submission" date="2018-07" db="EMBL/GenBank/DDBJ databases">
        <title>Leeuwenhoekiella genomics.</title>
        <authorList>
            <person name="Tahon G."/>
            <person name="Willems A."/>
        </authorList>
    </citation>
    <scope>NUCLEOTIDE SEQUENCE [LARGE SCALE GENOMIC DNA]</scope>
    <source>
        <strain evidence="8 9">R-50232</strain>
    </source>
</reference>
<dbReference type="InterPro" id="IPR027379">
    <property type="entry name" value="CLS_N"/>
</dbReference>
<keyword evidence="3 6" id="KW-0812">Transmembrane</keyword>
<comment type="subcellular location">
    <subcellularLocation>
        <location evidence="1">Cell membrane</location>
        <topology evidence="1">Multi-pass membrane protein</topology>
    </subcellularLocation>
</comment>
<evidence type="ECO:0000256" key="2">
    <source>
        <dbReference type="ARBA" id="ARBA00022475"/>
    </source>
</evidence>
<keyword evidence="2" id="KW-1003">Cell membrane</keyword>
<feature type="transmembrane region" description="Helical" evidence="6">
    <location>
        <begin position="43"/>
        <end position="62"/>
    </location>
</feature>
<evidence type="ECO:0000259" key="7">
    <source>
        <dbReference type="Pfam" id="PF13396"/>
    </source>
</evidence>
<dbReference type="GO" id="GO:0005886">
    <property type="term" value="C:plasma membrane"/>
    <property type="evidence" value="ECO:0007669"/>
    <property type="project" value="UniProtKB-SubCell"/>
</dbReference>
<dbReference type="Pfam" id="PF13396">
    <property type="entry name" value="PLDc_N"/>
    <property type="match status" value="1"/>
</dbReference>
<evidence type="ECO:0000256" key="1">
    <source>
        <dbReference type="ARBA" id="ARBA00004651"/>
    </source>
</evidence>
<sequence>MFLGMVGPWQIMLILGLGLGIILPIIALVDIVRHEFKGNNKIIWVLIVIFFNIFGSILYFAMGRQQRIDTV</sequence>
<feature type="transmembrane region" description="Helical" evidence="6">
    <location>
        <begin position="12"/>
        <end position="31"/>
    </location>
</feature>
<dbReference type="AlphaFoldDB" id="A0A4Q0NNU8"/>
<dbReference type="EMBL" id="QOVI01000009">
    <property type="protein sequence ID" value="RXG11728.1"/>
    <property type="molecule type" value="Genomic_DNA"/>
</dbReference>
<evidence type="ECO:0000313" key="9">
    <source>
        <dbReference type="Proteomes" id="UP000289821"/>
    </source>
</evidence>
<dbReference type="RefSeq" id="WP_128762726.1">
    <property type="nucleotide sequence ID" value="NZ_QOVI01000009.1"/>
</dbReference>
<evidence type="ECO:0000256" key="5">
    <source>
        <dbReference type="ARBA" id="ARBA00023136"/>
    </source>
</evidence>
<keyword evidence="4 6" id="KW-1133">Transmembrane helix</keyword>
<evidence type="ECO:0000313" key="8">
    <source>
        <dbReference type="EMBL" id="RXG11728.1"/>
    </source>
</evidence>